<organism evidence="4 5">
    <name type="scientific">Rhodoblastus acidophilus</name>
    <name type="common">Rhodopseudomonas acidophila</name>
    <dbReference type="NCBI Taxonomy" id="1074"/>
    <lineage>
        <taxon>Bacteria</taxon>
        <taxon>Pseudomonadati</taxon>
        <taxon>Pseudomonadota</taxon>
        <taxon>Alphaproteobacteria</taxon>
        <taxon>Hyphomicrobiales</taxon>
        <taxon>Rhodoblastaceae</taxon>
        <taxon>Rhodoblastus</taxon>
    </lineage>
</organism>
<dbReference type="SUPFAM" id="SSF56935">
    <property type="entry name" value="Porins"/>
    <property type="match status" value="1"/>
</dbReference>
<keyword evidence="5" id="KW-1185">Reference proteome</keyword>
<dbReference type="EMBL" id="FYDG01000027">
    <property type="protein sequence ID" value="SNB83505.1"/>
    <property type="molecule type" value="Genomic_DNA"/>
</dbReference>
<protein>
    <submittedName>
        <fullName evidence="4">Iron complex outermembrane recepter protein</fullName>
    </submittedName>
</protein>
<dbReference type="InterPro" id="IPR036942">
    <property type="entry name" value="Beta-barrel_TonB_sf"/>
</dbReference>
<evidence type="ECO:0000313" key="5">
    <source>
        <dbReference type="Proteomes" id="UP000198418"/>
    </source>
</evidence>
<proteinExistence type="predicted"/>
<accession>A0A212SDT2</accession>
<dbReference type="GO" id="GO:0009279">
    <property type="term" value="C:cell outer membrane"/>
    <property type="evidence" value="ECO:0007669"/>
    <property type="project" value="UniProtKB-SubCell"/>
</dbReference>
<dbReference type="Proteomes" id="UP000198418">
    <property type="component" value="Unassembled WGS sequence"/>
</dbReference>
<dbReference type="OrthoDB" id="593427at2"/>
<gene>
    <name evidence="4" type="ORF">SAMN06265338_1276</name>
</gene>
<evidence type="ECO:0000256" key="2">
    <source>
        <dbReference type="ARBA" id="ARBA00023136"/>
    </source>
</evidence>
<dbReference type="AlphaFoldDB" id="A0A212SDT2"/>
<name>A0A212SDT2_RHOAC</name>
<dbReference type="RefSeq" id="WP_088522521.1">
    <property type="nucleotide sequence ID" value="NZ_FYDG01000027.1"/>
</dbReference>
<evidence type="ECO:0000256" key="3">
    <source>
        <dbReference type="ARBA" id="ARBA00023237"/>
    </source>
</evidence>
<sequence length="779" mass="83405">MRRSHPAFRSLLRAGVSLGACMFAVDVRAQVVVPDVHVEAGAAAASSEAAAAAAPASSRRPDVLPSRRVGAATAYDANGEGVGFGVSNGGANVLRAVGDLPSVDAPAIDPYAAANLPGGAKGFRVRGQLSQHGDSLSTVDGVPLAGVNPGVGAMFLIPNEDISRTTLYQGPVPPSVISYFTSAGVVDSQIAWPRDRMGGEVSQSFGSYHFLRTFARVDSGLLFDNTTKFFLSGAWSDADKWRGSGKAPDGKGDFAAGIETRPIEALDVKAFVAHTQMDQNTYAGLTYAQASNLDRYRFYDFTATPVAGNLVNWSGYNRQTFDVWSAFADIAWKIDADTVLTLKPYYFHEDGYYLDGMSNGMVRQWLIDHDYYGGIAELKTRAWATDLTLGYWGGVGELPGPPTAWKMYAPNPSGGLTFKSWGLLAQQTTPHIYNSLYVSADRRFDALRVQGGLRYMWDTLPGINAMNTAGVGDVSYSAALSAASVNGVNSVTSYTIGTALPYLALSYDVDRDLTARLSLGVTYTGPGYDLWPAYQQNAAALNAKGLNLNKLWHGLKPETDDLVDVGFDWKFAAPLGMGTFSPTLFYARNHHQNVSYDNGLTATGVPYSQSIGESRTLGGQALVRLEPGDALSFFAAVGYQNVAFVENLPYLPGASASVIAATKVNGQLVPDAPLWIATLGAEARWNGFTLSPILHIVSDRYGDAAHKQPLDGYATADLRLAYRRPVDFGEIEASVTVTNLFDASYIGQISSGFYQATSASGIYYPGAPRAVVGKLAWRY</sequence>
<reference evidence="5" key="1">
    <citation type="submission" date="2017-06" db="EMBL/GenBank/DDBJ databases">
        <authorList>
            <person name="Varghese N."/>
            <person name="Submissions S."/>
        </authorList>
    </citation>
    <scope>NUCLEOTIDE SEQUENCE [LARGE SCALE GENOMIC DNA]</scope>
    <source>
        <strain evidence="5">DSM 137</strain>
    </source>
</reference>
<evidence type="ECO:0000256" key="1">
    <source>
        <dbReference type="ARBA" id="ARBA00004442"/>
    </source>
</evidence>
<comment type="subcellular location">
    <subcellularLocation>
        <location evidence="1">Cell outer membrane</location>
    </subcellularLocation>
</comment>
<keyword evidence="3" id="KW-0998">Cell outer membrane</keyword>
<keyword evidence="2" id="KW-0472">Membrane</keyword>
<evidence type="ECO:0000313" key="4">
    <source>
        <dbReference type="EMBL" id="SNB83505.1"/>
    </source>
</evidence>
<dbReference type="Gene3D" id="2.40.170.20">
    <property type="entry name" value="TonB-dependent receptor, beta-barrel domain"/>
    <property type="match status" value="1"/>
</dbReference>